<evidence type="ECO:0000259" key="2">
    <source>
        <dbReference type="Pfam" id="PF01926"/>
    </source>
</evidence>
<protein>
    <submittedName>
        <fullName evidence="3">50S ribosome-binding GTPase domain-containing protein</fullName>
    </submittedName>
</protein>
<dbReference type="EMBL" id="JAOPEN010000006">
    <property type="protein sequence ID" value="KAJ4856515.1"/>
    <property type="molecule type" value="Genomic_DNA"/>
</dbReference>
<name>A0A9W9BA01_9HYPO</name>
<reference evidence="3" key="1">
    <citation type="submission" date="2022-09" db="EMBL/GenBank/DDBJ databases">
        <title>Chromosome-level assembly of Trichoderma breve T069, a fungus used in development of biopesticide product.</title>
        <authorList>
            <person name="Lin R."/>
            <person name="Liu T."/>
        </authorList>
    </citation>
    <scope>NUCLEOTIDE SEQUENCE</scope>
    <source>
        <strain evidence="3">T069</strain>
    </source>
</reference>
<evidence type="ECO:0000313" key="4">
    <source>
        <dbReference type="Proteomes" id="UP001140511"/>
    </source>
</evidence>
<evidence type="ECO:0000313" key="3">
    <source>
        <dbReference type="EMBL" id="KAJ4856515.1"/>
    </source>
</evidence>
<keyword evidence="1" id="KW-0175">Coiled coil</keyword>
<dbReference type="InterPro" id="IPR006073">
    <property type="entry name" value="GTP-bd"/>
</dbReference>
<evidence type="ECO:0000256" key="1">
    <source>
        <dbReference type="SAM" id="Coils"/>
    </source>
</evidence>
<dbReference type="GeneID" id="80871781"/>
<keyword evidence="4" id="KW-1185">Reference proteome</keyword>
<dbReference type="InterPro" id="IPR027417">
    <property type="entry name" value="P-loop_NTPase"/>
</dbReference>
<feature type="coiled-coil region" evidence="1">
    <location>
        <begin position="245"/>
        <end position="368"/>
    </location>
</feature>
<sequence>MTVYHKSMDFSRVSSPTISVESDNAELELPKLTPDDTVIAVMGITGAGKSTFISYFASDAKIGHELQSCTFDIGIHAATIGDKKFYLIDTPGFDDTHRSDTEILRQVADWLNRSYQAQIRLAGIVYLHRITDNRMGGTALKNLSIFKKLCGDEGLSCVVLVITMWGLVSREEGERREHDLSTKPEYWAGMVSRGSKVLRLDKGTVSALAVMEHIFAQRRRITLDIQQEMASGKTLDETSAGQEVQADLAALRKKHKKDLKKLRKEMEQEFNKRDARAREDFIQVRVDLEKKIRLAAQDSERLRVDVKQLQTQRNEELQRLRDEAHKKEMEAQKQLMELRIQLDLARQQNEFEAQIGDMKAELVKKEAEAADRKKKKESDCVVM</sequence>
<dbReference type="AlphaFoldDB" id="A0A9W9BA01"/>
<dbReference type="Pfam" id="PF01926">
    <property type="entry name" value="MMR_HSR1"/>
    <property type="match status" value="1"/>
</dbReference>
<proteinExistence type="predicted"/>
<dbReference type="CDD" id="cd00882">
    <property type="entry name" value="Ras_like_GTPase"/>
    <property type="match status" value="1"/>
</dbReference>
<dbReference type="RefSeq" id="XP_056025571.1">
    <property type="nucleotide sequence ID" value="XM_056177093.1"/>
</dbReference>
<feature type="domain" description="G" evidence="2">
    <location>
        <begin position="39"/>
        <end position="128"/>
    </location>
</feature>
<dbReference type="Gene3D" id="3.40.50.300">
    <property type="entry name" value="P-loop containing nucleotide triphosphate hydrolases"/>
    <property type="match status" value="1"/>
</dbReference>
<accession>A0A9W9BA01</accession>
<organism evidence="3 4">
    <name type="scientific">Trichoderma breve</name>
    <dbReference type="NCBI Taxonomy" id="2034170"/>
    <lineage>
        <taxon>Eukaryota</taxon>
        <taxon>Fungi</taxon>
        <taxon>Dikarya</taxon>
        <taxon>Ascomycota</taxon>
        <taxon>Pezizomycotina</taxon>
        <taxon>Sordariomycetes</taxon>
        <taxon>Hypocreomycetidae</taxon>
        <taxon>Hypocreales</taxon>
        <taxon>Hypocreaceae</taxon>
        <taxon>Trichoderma</taxon>
    </lineage>
</organism>
<dbReference type="GO" id="GO:0005525">
    <property type="term" value="F:GTP binding"/>
    <property type="evidence" value="ECO:0007669"/>
    <property type="project" value="InterPro"/>
</dbReference>
<gene>
    <name evidence="3" type="ORF">T069G_09883</name>
</gene>
<dbReference type="Proteomes" id="UP001140511">
    <property type="component" value="Unassembled WGS sequence"/>
</dbReference>
<comment type="caution">
    <text evidence="3">The sequence shown here is derived from an EMBL/GenBank/DDBJ whole genome shotgun (WGS) entry which is preliminary data.</text>
</comment>
<dbReference type="SUPFAM" id="SSF52540">
    <property type="entry name" value="P-loop containing nucleoside triphosphate hydrolases"/>
    <property type="match status" value="1"/>
</dbReference>